<dbReference type="SMART" id="SM01198">
    <property type="entry name" value="FBA"/>
    <property type="match status" value="1"/>
</dbReference>
<dbReference type="InterPro" id="IPR008979">
    <property type="entry name" value="Galactose-bd-like_sf"/>
</dbReference>
<feature type="domain" description="FBA" evidence="1">
    <location>
        <begin position="314"/>
        <end position="482"/>
    </location>
</feature>
<sequence length="482" mass="53145">MSAFQSRTETGGLEIGFIRGWMVMLGTMLLVACKPGSQVDEYGHVLLENPLVASQVSKSGFLDDSIQGEVDAFVVTLNLDGDEVLDAPGLMEGVITPGAEPVALESLGIGMLDPEHQDRAPIHSARRMGVRGRVSGSLMLGSLLIPGSSDMSARLEDPRFRVPVWRLDPQSGRWVPTDEWAQIKKSPKGEYEWEVLLSDNLPPVFNVALPFWWRSELASMEEPLKAPTPAWVETACVAVQVENRKGLPLVGRAVHARGVDYVGLSRGVTDARGQVLLEVMRNKRVEVKAESASRQVLVARAGSCRKEGAEPMAVTLRTPSTRYNLLDNPDGSRADLTGWTLQANGGNGWAAQGDFFVTSYDWGRRTQTIDLYAHGFSPGTLASAPPIQVSEDFGRMFCPDMYYLKVELLDEQMNLVSTFDTGVVRQTGPCDYDPDWQTVSHVFTGYGPGVRYVRWQDGGKDSEWWWGHYGAIMRNAVVKVLR</sequence>
<dbReference type="PROSITE" id="PS51114">
    <property type="entry name" value="FBA"/>
    <property type="match status" value="1"/>
</dbReference>
<dbReference type="Pfam" id="PF04300">
    <property type="entry name" value="FBA"/>
    <property type="match status" value="1"/>
</dbReference>
<organism evidence="2 3">
    <name type="scientific">Archangium gephyra</name>
    <dbReference type="NCBI Taxonomy" id="48"/>
    <lineage>
        <taxon>Bacteria</taxon>
        <taxon>Pseudomonadati</taxon>
        <taxon>Myxococcota</taxon>
        <taxon>Myxococcia</taxon>
        <taxon>Myxococcales</taxon>
        <taxon>Cystobacterineae</taxon>
        <taxon>Archangiaceae</taxon>
        <taxon>Archangium</taxon>
    </lineage>
</organism>
<dbReference type="InterPro" id="IPR039752">
    <property type="entry name" value="F-box_only"/>
</dbReference>
<dbReference type="PANTHER" id="PTHR12125">
    <property type="entry name" value="F-BOX ONLY PROTEIN 6-LIKE PROTEIN"/>
    <property type="match status" value="1"/>
</dbReference>
<dbReference type="InterPro" id="IPR007397">
    <property type="entry name" value="F-box-assoc_dom"/>
</dbReference>
<dbReference type="Gene3D" id="2.60.120.260">
    <property type="entry name" value="Galactose-binding domain-like"/>
    <property type="match status" value="1"/>
</dbReference>
<evidence type="ECO:0000313" key="2">
    <source>
        <dbReference type="EMBL" id="REG27068.1"/>
    </source>
</evidence>
<dbReference type="PANTHER" id="PTHR12125:SF5">
    <property type="entry name" value="F-BOX DOMAIN-CONTAINING PROTEIN"/>
    <property type="match status" value="1"/>
</dbReference>
<evidence type="ECO:0000313" key="3">
    <source>
        <dbReference type="Proteomes" id="UP000256345"/>
    </source>
</evidence>
<dbReference type="SUPFAM" id="SSF49785">
    <property type="entry name" value="Galactose-binding domain-like"/>
    <property type="match status" value="1"/>
</dbReference>
<dbReference type="PROSITE" id="PS51257">
    <property type="entry name" value="PROKAR_LIPOPROTEIN"/>
    <property type="match status" value="1"/>
</dbReference>
<evidence type="ECO:0000259" key="1">
    <source>
        <dbReference type="PROSITE" id="PS51114"/>
    </source>
</evidence>
<name>A0ABX9JU34_9BACT</name>
<gene>
    <name evidence="2" type="ORF">ATI61_11075</name>
</gene>
<accession>A0ABX9JU34</accession>
<reference evidence="2 3" key="1">
    <citation type="submission" date="2018-08" db="EMBL/GenBank/DDBJ databases">
        <title>Genomic Encyclopedia of Archaeal and Bacterial Type Strains, Phase II (KMG-II): from individual species to whole genera.</title>
        <authorList>
            <person name="Goeker M."/>
        </authorList>
    </citation>
    <scope>NUCLEOTIDE SEQUENCE [LARGE SCALE GENOMIC DNA]</scope>
    <source>
        <strain evidence="2 3">DSM 2261</strain>
    </source>
</reference>
<dbReference type="Proteomes" id="UP000256345">
    <property type="component" value="Unassembled WGS sequence"/>
</dbReference>
<proteinExistence type="predicted"/>
<protein>
    <submittedName>
        <fullName evidence="2">F-box associated protein</fullName>
    </submittedName>
</protein>
<dbReference type="EMBL" id="QUMU01000010">
    <property type="protein sequence ID" value="REG27068.1"/>
    <property type="molecule type" value="Genomic_DNA"/>
</dbReference>
<keyword evidence="3" id="KW-1185">Reference proteome</keyword>
<comment type="caution">
    <text evidence="2">The sequence shown here is derived from an EMBL/GenBank/DDBJ whole genome shotgun (WGS) entry which is preliminary data.</text>
</comment>